<reference evidence="1" key="1">
    <citation type="submission" date="2022-04" db="EMBL/GenBank/DDBJ databases">
        <title>Carnegiea gigantea Genome sequencing and assembly v2.</title>
        <authorList>
            <person name="Copetti D."/>
            <person name="Sanderson M.J."/>
            <person name="Burquez A."/>
            <person name="Wojciechowski M.F."/>
        </authorList>
    </citation>
    <scope>NUCLEOTIDE SEQUENCE</scope>
    <source>
        <strain evidence="1">SGP5-SGP5p</strain>
        <tissue evidence="1">Aerial part</tissue>
    </source>
</reference>
<dbReference type="OrthoDB" id="1304908at2759"/>
<gene>
    <name evidence="1" type="ORF">Cgig2_022972</name>
</gene>
<comment type="caution">
    <text evidence="1">The sequence shown here is derived from an EMBL/GenBank/DDBJ whole genome shotgun (WGS) entry which is preliminary data.</text>
</comment>
<protein>
    <submittedName>
        <fullName evidence="1">Uncharacterized protein</fullName>
    </submittedName>
</protein>
<evidence type="ECO:0000313" key="2">
    <source>
        <dbReference type="Proteomes" id="UP001153076"/>
    </source>
</evidence>
<accession>A0A9Q1JU02</accession>
<name>A0A9Q1JU02_9CARY</name>
<dbReference type="Proteomes" id="UP001153076">
    <property type="component" value="Unassembled WGS sequence"/>
</dbReference>
<evidence type="ECO:0000313" key="1">
    <source>
        <dbReference type="EMBL" id="KAJ8431030.1"/>
    </source>
</evidence>
<proteinExistence type="predicted"/>
<sequence>MWDFHVACSNHCLCGDADDLDDQLYRLKFERCETDPDDVDAVNHLRIQLQKFDGYLGLGSSNGLICYADFANDFCDDFAYLRSQVLATCQDIARVEFLKLFPLSCVLRVYLLLVGVSYYAEDTTYDRNSGMFCNWIKLFTVVVDDAKDLLIDKRLPSSLEYHENIEKLDPYNFRYQGVSYTMQKRPHTMGPKSRAQRC</sequence>
<organism evidence="1 2">
    <name type="scientific">Carnegiea gigantea</name>
    <dbReference type="NCBI Taxonomy" id="171969"/>
    <lineage>
        <taxon>Eukaryota</taxon>
        <taxon>Viridiplantae</taxon>
        <taxon>Streptophyta</taxon>
        <taxon>Embryophyta</taxon>
        <taxon>Tracheophyta</taxon>
        <taxon>Spermatophyta</taxon>
        <taxon>Magnoliopsida</taxon>
        <taxon>eudicotyledons</taxon>
        <taxon>Gunneridae</taxon>
        <taxon>Pentapetalae</taxon>
        <taxon>Caryophyllales</taxon>
        <taxon>Cactineae</taxon>
        <taxon>Cactaceae</taxon>
        <taxon>Cactoideae</taxon>
        <taxon>Echinocereeae</taxon>
        <taxon>Carnegiea</taxon>
    </lineage>
</organism>
<dbReference type="AlphaFoldDB" id="A0A9Q1JU02"/>
<keyword evidence="2" id="KW-1185">Reference proteome</keyword>
<dbReference type="EMBL" id="JAKOGI010000729">
    <property type="protein sequence ID" value="KAJ8431030.1"/>
    <property type="molecule type" value="Genomic_DNA"/>
</dbReference>